<feature type="transmembrane region" description="Helical" evidence="1">
    <location>
        <begin position="144"/>
        <end position="164"/>
    </location>
</feature>
<evidence type="ECO:0000313" key="2">
    <source>
        <dbReference type="EMBL" id="ORX95706.1"/>
    </source>
</evidence>
<comment type="caution">
    <text evidence="2">The sequence shown here is derived from an EMBL/GenBank/DDBJ whole genome shotgun (WGS) entry which is preliminary data.</text>
</comment>
<feature type="transmembrane region" description="Helical" evidence="1">
    <location>
        <begin position="343"/>
        <end position="362"/>
    </location>
</feature>
<sequence>MNYHPRPHTAFWIPVWLYVPQFLDANGQPRQTLQYLRKIYVSYNGIGYILSIVLPVVLHSQWRRIDHHLCPNTIPCIDPCVVAADTDIAGIGVRTAAYIQSICGTILIGFSSKDTTAVRAVIVTTSLTLALAGGIYGILGKLSLHHGVIVQALLAVVMVPIHIVEPWRIKSPVLYAAQQLRFGAFMALSLWLLIKTPCLGADPQCNMCTSVFFSGRASQHWRRSLGMSLNLSLCIIWSSSQWWTYGLSNLLQTIPALFSGRVSDAWLHHVHATEHTLGHWRRTQNGLVQTILLWYNDDMAVATLLKRRRWIEAPDLHPVSSTWIQRIWTDTKIALRVPRVHRAFVGLVMAVLWAIATERAVAANVSKDANNWGYGQISSIILSVPAFASLVRMLSHLGEKESKVVKRVHTFPA</sequence>
<evidence type="ECO:0000313" key="3">
    <source>
        <dbReference type="Proteomes" id="UP000193144"/>
    </source>
</evidence>
<feature type="transmembrane region" description="Helical" evidence="1">
    <location>
        <begin position="374"/>
        <end position="394"/>
    </location>
</feature>
<keyword evidence="1" id="KW-0812">Transmembrane</keyword>
<evidence type="ECO:0000256" key="1">
    <source>
        <dbReference type="SAM" id="Phobius"/>
    </source>
</evidence>
<organism evidence="2 3">
    <name type="scientific">Clohesyomyces aquaticus</name>
    <dbReference type="NCBI Taxonomy" id="1231657"/>
    <lineage>
        <taxon>Eukaryota</taxon>
        <taxon>Fungi</taxon>
        <taxon>Dikarya</taxon>
        <taxon>Ascomycota</taxon>
        <taxon>Pezizomycotina</taxon>
        <taxon>Dothideomycetes</taxon>
        <taxon>Pleosporomycetidae</taxon>
        <taxon>Pleosporales</taxon>
        <taxon>Lindgomycetaceae</taxon>
        <taxon>Clohesyomyces</taxon>
    </lineage>
</organism>
<dbReference type="OrthoDB" id="5427664at2759"/>
<reference evidence="2 3" key="1">
    <citation type="submission" date="2016-07" db="EMBL/GenBank/DDBJ databases">
        <title>Pervasive Adenine N6-methylation of Active Genes in Fungi.</title>
        <authorList>
            <consortium name="DOE Joint Genome Institute"/>
            <person name="Mondo S.J."/>
            <person name="Dannebaum R.O."/>
            <person name="Kuo R.C."/>
            <person name="Labutti K."/>
            <person name="Haridas S."/>
            <person name="Kuo A."/>
            <person name="Salamov A."/>
            <person name="Ahrendt S.R."/>
            <person name="Lipzen A."/>
            <person name="Sullivan W."/>
            <person name="Andreopoulos W.B."/>
            <person name="Clum A."/>
            <person name="Lindquist E."/>
            <person name="Daum C."/>
            <person name="Ramamoorthy G.K."/>
            <person name="Gryganskyi A."/>
            <person name="Culley D."/>
            <person name="Magnuson J.K."/>
            <person name="James T.Y."/>
            <person name="O'Malley M.A."/>
            <person name="Stajich J.E."/>
            <person name="Spatafora J.W."/>
            <person name="Visel A."/>
            <person name="Grigoriev I.V."/>
        </authorList>
    </citation>
    <scope>NUCLEOTIDE SEQUENCE [LARGE SCALE GENOMIC DNA]</scope>
    <source>
        <strain evidence="2 3">CBS 115471</strain>
    </source>
</reference>
<keyword evidence="3" id="KW-1185">Reference proteome</keyword>
<proteinExistence type="predicted"/>
<feature type="transmembrane region" description="Helical" evidence="1">
    <location>
        <begin position="117"/>
        <end position="138"/>
    </location>
</feature>
<protein>
    <submittedName>
        <fullName evidence="2">Uncharacterized protein</fullName>
    </submittedName>
</protein>
<dbReference type="AlphaFoldDB" id="A0A1Y1YD94"/>
<dbReference type="Proteomes" id="UP000193144">
    <property type="component" value="Unassembled WGS sequence"/>
</dbReference>
<feature type="transmembrane region" description="Helical" evidence="1">
    <location>
        <begin position="39"/>
        <end position="58"/>
    </location>
</feature>
<name>A0A1Y1YD94_9PLEO</name>
<dbReference type="EMBL" id="MCFA01000272">
    <property type="protein sequence ID" value="ORX95706.1"/>
    <property type="molecule type" value="Genomic_DNA"/>
</dbReference>
<keyword evidence="1" id="KW-1133">Transmembrane helix</keyword>
<keyword evidence="1" id="KW-0472">Membrane</keyword>
<gene>
    <name evidence="2" type="ORF">BCR34DRAFT_194029</name>
</gene>
<accession>A0A1Y1YD94</accession>